<reference evidence="5" key="1">
    <citation type="submission" date="2025-08" db="UniProtKB">
        <authorList>
            <consortium name="RefSeq"/>
        </authorList>
    </citation>
    <scope>IDENTIFICATION</scope>
    <source>
        <strain evidence="5">Wakin</strain>
        <tissue evidence="5">Muscle</tissue>
    </source>
</reference>
<evidence type="ECO:0000313" key="5">
    <source>
        <dbReference type="RefSeq" id="XP_026106377.1"/>
    </source>
</evidence>
<accession>A0A6P6NBF5</accession>
<feature type="compositionally biased region" description="Low complexity" evidence="3">
    <location>
        <begin position="648"/>
        <end position="662"/>
    </location>
</feature>
<organism evidence="4 5">
    <name type="scientific">Carassius auratus</name>
    <name type="common">Goldfish</name>
    <dbReference type="NCBI Taxonomy" id="7957"/>
    <lineage>
        <taxon>Eukaryota</taxon>
        <taxon>Metazoa</taxon>
        <taxon>Chordata</taxon>
        <taxon>Craniata</taxon>
        <taxon>Vertebrata</taxon>
        <taxon>Euteleostomi</taxon>
        <taxon>Actinopterygii</taxon>
        <taxon>Neopterygii</taxon>
        <taxon>Teleostei</taxon>
        <taxon>Ostariophysi</taxon>
        <taxon>Cypriniformes</taxon>
        <taxon>Cyprinidae</taxon>
        <taxon>Cyprininae</taxon>
        <taxon>Carassius</taxon>
    </lineage>
</organism>
<evidence type="ECO:0000256" key="2">
    <source>
        <dbReference type="ARBA" id="ARBA00023172"/>
    </source>
</evidence>
<dbReference type="GO" id="GO:0006310">
    <property type="term" value="P:DNA recombination"/>
    <property type="evidence" value="ECO:0007669"/>
    <property type="project" value="UniProtKB-KW"/>
</dbReference>
<feature type="region of interest" description="Disordered" evidence="3">
    <location>
        <begin position="643"/>
        <end position="704"/>
    </location>
</feature>
<keyword evidence="1" id="KW-0238">DNA-binding</keyword>
<dbReference type="PANTHER" id="PTHR33066">
    <property type="entry name" value="INTEGRASE_SAM-LIKE_N DOMAIN-CONTAINING PROTEIN"/>
    <property type="match status" value="1"/>
</dbReference>
<feature type="compositionally biased region" description="Polar residues" evidence="3">
    <location>
        <begin position="84"/>
        <end position="93"/>
    </location>
</feature>
<proteinExistence type="predicted"/>
<gene>
    <name evidence="5" type="primary">LOC113078263</name>
</gene>
<dbReference type="InterPro" id="IPR010998">
    <property type="entry name" value="Integrase_recombinase_N"/>
</dbReference>
<evidence type="ECO:0000256" key="1">
    <source>
        <dbReference type="ARBA" id="ARBA00023125"/>
    </source>
</evidence>
<dbReference type="OrthoDB" id="8954815at2759"/>
<dbReference type="Proteomes" id="UP000515129">
    <property type="component" value="Unplaced"/>
</dbReference>
<dbReference type="SUPFAM" id="SSF56349">
    <property type="entry name" value="DNA breaking-rejoining enzymes"/>
    <property type="match status" value="1"/>
</dbReference>
<dbReference type="GeneID" id="113078263"/>
<evidence type="ECO:0000313" key="4">
    <source>
        <dbReference type="Proteomes" id="UP000515129"/>
    </source>
</evidence>
<evidence type="ECO:0000256" key="3">
    <source>
        <dbReference type="SAM" id="MobiDB-lite"/>
    </source>
</evidence>
<dbReference type="GO" id="GO:0015074">
    <property type="term" value="P:DNA integration"/>
    <property type="evidence" value="ECO:0007669"/>
    <property type="project" value="InterPro"/>
</dbReference>
<dbReference type="RefSeq" id="XP_026106377.1">
    <property type="nucleotide sequence ID" value="XM_026250592.1"/>
</dbReference>
<protein>
    <submittedName>
        <fullName evidence="5">Uncharacterized protein LOC113078263</fullName>
    </submittedName>
</protein>
<dbReference type="InterPro" id="IPR011010">
    <property type="entry name" value="DNA_brk_join_enz"/>
</dbReference>
<sequence length="1066" mass="113851">MGQTCEGSPNRDSAVYTSVYGARPVSVLSRGRPANPATLGALGRSGLQRVSGAVSPRRCVRLAPSEGGPRAVSSGGSCASASGPRTSCSNYTRGQPREAGSLSRMSDRMEKSAEYISMGPADSREGLQNPVRFSSPTLQRGVAHSSASRAGSGHGARSEISFSEKCYRAGVSSRQGIGFLQPLFHCSKKGWRAASHFRSSSVESYSSEIKIQDADTQTDRDSNQIRGLVRHNRPKRCVLPYLHPPSAQEVPKVFFRGQRIPVSGTSLQSSSLTPHIHEMRRCSSGPAQAAGHTYSELPGRLVDFSRIRTVGGSASRCRPRSYAKVGFEAQYQEECAISITEDHFSWGGMGFGHDASLSFARSCSQHPRSHFGAKARPVTHCKTVREIVGSHGSSVQCDPLWPAGHETFTVVAQDQRVLPEGKPTSYDQDHAAVSPRLGHMERTLVPVPGSGIGSSLSSGYHLDRCFPYRLGSGNGRPLSSGSVGEPSSLLAHQLPGDDGCLQSFEALPARPEGPSCAGPHRQYIGGLLHQPSGGSALAPTLQISAPDPPVVSGEITLSEGDVYTRDSEYWSRHPVEAGAEARGMEASPGGGGAHMGMLWPSRSGSVRFSVHDALSTMVLPYSSSPPGVGRYGTDVAEATSVRLSPCCSAPRSSGESPPGRSKSTSRSSTLAESNLVCGPDSSPRRFSLGDPDQERPSISGRGHYISPPARDLEALGVASEGAQLIESGLSTEVVETILSSRAPATRKLYRLKWNVFSSWCYQHQCDPVHCSVGSVLEFLQDRFASGLCPSTLKVYVAAISAFHAQVGGASLGRDPLISRFLRGTLRLRPATRSRVPAWDLAIVLEGLSRAPFEPLDSVSEKFLSFKTTFLLAISSLKRVGDLQALSVSPTCLEFAPGMVKAFLYPKQGYVPKVPTVVPRPIVLQAFCPPPFASSDQEKSNLLCPVRALDTYVHRTSSFRKSDQLFVCFGSPKIGLPATKQTLSKWIVGAILLAYESSDLPCPLGVRAHSTRSMVASRALLSGASLQDVCDAAGWSSPLTFVRFYSLDLDATPGSQVFNSRGVGFSV</sequence>
<dbReference type="KEGG" id="caua:113078263"/>
<dbReference type="PANTHER" id="PTHR33066:SF2">
    <property type="entry name" value="FILAGGRIN-2-LIKE"/>
    <property type="match status" value="1"/>
</dbReference>
<dbReference type="AlphaFoldDB" id="A0A6P6NBF5"/>
<dbReference type="GO" id="GO:0003677">
    <property type="term" value="F:DNA binding"/>
    <property type="evidence" value="ECO:0007669"/>
    <property type="project" value="UniProtKB-KW"/>
</dbReference>
<dbReference type="Gene3D" id="1.10.150.130">
    <property type="match status" value="1"/>
</dbReference>
<feature type="region of interest" description="Disordered" evidence="3">
    <location>
        <begin position="64"/>
        <end position="156"/>
    </location>
</feature>
<dbReference type="InterPro" id="IPR013762">
    <property type="entry name" value="Integrase-like_cat_sf"/>
</dbReference>
<feature type="compositionally biased region" description="Low complexity" evidence="3">
    <location>
        <begin position="71"/>
        <end position="83"/>
    </location>
</feature>
<dbReference type="Gene3D" id="1.10.443.10">
    <property type="entry name" value="Intergrase catalytic core"/>
    <property type="match status" value="1"/>
</dbReference>
<name>A0A6P6NBF5_CARAU</name>
<feature type="compositionally biased region" description="Low complexity" evidence="3">
    <location>
        <begin position="140"/>
        <end position="151"/>
    </location>
</feature>
<dbReference type="SUPFAM" id="SSF47823">
    <property type="entry name" value="lambda integrase-like, N-terminal domain"/>
    <property type="match status" value="1"/>
</dbReference>
<keyword evidence="2" id="KW-0233">DNA recombination</keyword>
<keyword evidence="4" id="KW-1185">Reference proteome</keyword>